<name>A0A1U9JY27_9BURK</name>
<evidence type="ECO:0000256" key="1">
    <source>
        <dbReference type="SAM" id="SignalP"/>
    </source>
</evidence>
<keyword evidence="1" id="KW-0732">Signal</keyword>
<dbReference type="AlphaFoldDB" id="A0A1U9JY27"/>
<feature type="chain" id="PRO_5012662632" evidence="1">
    <location>
        <begin position="22"/>
        <end position="208"/>
    </location>
</feature>
<feature type="signal peptide" evidence="1">
    <location>
        <begin position="1"/>
        <end position="21"/>
    </location>
</feature>
<dbReference type="Proteomes" id="UP000189369">
    <property type="component" value="Chromosome"/>
</dbReference>
<sequence length="208" mass="24319">MFWLMSAVLWLCCAVVGGAQAQLLPALTQWPVQWQPIEQWHWQGQRIQRQAFTSSSSALELINQLPTLLPYDLNALALPSNWVVKFFADEQYFLLFLTAQHQQATGWLSSMSFQTRQLRIPAVFDGLYEHKWVMQAQAQPPSYVVLQAHRPFLKSAQRLRLRLQAQGWIAGVQDCVLTAPCEWSKKQERLMIWQEPRQGVWHILWWHP</sequence>
<organism evidence="2 3">
    <name type="scientific">Paenalcaligenes hominis</name>
    <dbReference type="NCBI Taxonomy" id="643674"/>
    <lineage>
        <taxon>Bacteria</taxon>
        <taxon>Pseudomonadati</taxon>
        <taxon>Pseudomonadota</taxon>
        <taxon>Betaproteobacteria</taxon>
        <taxon>Burkholderiales</taxon>
        <taxon>Alcaligenaceae</taxon>
        <taxon>Paenalcaligenes</taxon>
    </lineage>
</organism>
<evidence type="ECO:0000313" key="3">
    <source>
        <dbReference type="Proteomes" id="UP000189369"/>
    </source>
</evidence>
<proteinExistence type="predicted"/>
<dbReference type="KEGG" id="phn:PAEH1_02515"/>
<dbReference type="STRING" id="643674.PAEH1_02515"/>
<reference evidence="2 3" key="1">
    <citation type="submission" date="2017-01" db="EMBL/GenBank/DDBJ databases">
        <title>Complete Genome Sequence of Paenalcaligenes hominis, Isolated from a paraplegic Patient with neurogenic bladder.</title>
        <authorList>
            <person name="Mukhopadhyay R."/>
            <person name="Joaquin J."/>
            <person name="Hogue R."/>
            <person name="Kilaru A."/>
            <person name="Jospin G."/>
            <person name="Mars K."/>
            <person name="Eisen J.A."/>
            <person name="Chaturvedi V."/>
        </authorList>
    </citation>
    <scope>NUCLEOTIDE SEQUENCE [LARGE SCALE GENOMIC DNA]</scope>
    <source>
        <strain evidence="2 3">15S00501</strain>
    </source>
</reference>
<gene>
    <name evidence="2" type="ORF">PAEH1_02515</name>
</gene>
<protein>
    <submittedName>
        <fullName evidence="2">Uncharacterized protein</fullName>
    </submittedName>
</protein>
<dbReference type="EMBL" id="CP019697">
    <property type="protein sequence ID" value="AQS50700.1"/>
    <property type="molecule type" value="Genomic_DNA"/>
</dbReference>
<accession>A0A1U9JY27</accession>
<evidence type="ECO:0000313" key="2">
    <source>
        <dbReference type="EMBL" id="AQS50700.1"/>
    </source>
</evidence>